<accession>A0A9P1BGK8</accession>
<sequence length="248" mass="26951">MQMHHDVKGQLPPSVLRIVVGTVRGKPVYGAGMSGWVTLFPFLEEENFYEELDLEKGPNDFENRELVARTPAVHLCPSMPDLELDPGSSSYALSTGSEYYRDYENNGAVIDALNVYDREDEEGGCKPAIEPATASGTVSVEGKPISGMVVTLQPIGTTTGPKATAAIVNGNFTFDEKARLHGGQYLVRFTVMPSSLISRLPEEASETAVPAGSVVPRKYDIDSKLTWNLTPGAENTSTFEIELRQPDP</sequence>
<protein>
    <recommendedName>
        <fullName evidence="1">DUF1559 domain-containing protein</fullName>
    </recommendedName>
</protein>
<dbReference type="EMBL" id="CAMXCT020000001">
    <property type="protein sequence ID" value="CAL1125475.1"/>
    <property type="molecule type" value="Genomic_DNA"/>
</dbReference>
<organism evidence="2">
    <name type="scientific">Cladocopium goreaui</name>
    <dbReference type="NCBI Taxonomy" id="2562237"/>
    <lineage>
        <taxon>Eukaryota</taxon>
        <taxon>Sar</taxon>
        <taxon>Alveolata</taxon>
        <taxon>Dinophyceae</taxon>
        <taxon>Suessiales</taxon>
        <taxon>Symbiodiniaceae</taxon>
        <taxon>Cladocopium</taxon>
    </lineage>
</organism>
<evidence type="ECO:0000259" key="1">
    <source>
        <dbReference type="Pfam" id="PF07596"/>
    </source>
</evidence>
<feature type="domain" description="DUF1559" evidence="1">
    <location>
        <begin position="1"/>
        <end position="102"/>
    </location>
</feature>
<dbReference type="AlphaFoldDB" id="A0A9P1BGK8"/>
<dbReference type="InterPro" id="IPR011453">
    <property type="entry name" value="DUF1559"/>
</dbReference>
<dbReference type="EMBL" id="CAMXCT030000001">
    <property type="protein sequence ID" value="CAL4759412.1"/>
    <property type="molecule type" value="Genomic_DNA"/>
</dbReference>
<comment type="caution">
    <text evidence="2">The sequence shown here is derived from an EMBL/GenBank/DDBJ whole genome shotgun (WGS) entry which is preliminary data.</text>
</comment>
<reference evidence="3 4" key="2">
    <citation type="submission" date="2024-05" db="EMBL/GenBank/DDBJ databases">
        <authorList>
            <person name="Chen Y."/>
            <person name="Shah S."/>
            <person name="Dougan E. K."/>
            <person name="Thang M."/>
            <person name="Chan C."/>
        </authorList>
    </citation>
    <scope>NUCLEOTIDE SEQUENCE [LARGE SCALE GENOMIC DNA]</scope>
</reference>
<evidence type="ECO:0000313" key="2">
    <source>
        <dbReference type="EMBL" id="CAI3972100.1"/>
    </source>
</evidence>
<gene>
    <name evidence="2" type="ORF">C1SCF055_LOCUS690</name>
</gene>
<dbReference type="Proteomes" id="UP001152797">
    <property type="component" value="Unassembled WGS sequence"/>
</dbReference>
<proteinExistence type="predicted"/>
<dbReference type="EMBL" id="CAMXCT010000001">
    <property type="protein sequence ID" value="CAI3972100.1"/>
    <property type="molecule type" value="Genomic_DNA"/>
</dbReference>
<keyword evidence="4" id="KW-1185">Reference proteome</keyword>
<name>A0A9P1BGK8_9DINO</name>
<reference evidence="2" key="1">
    <citation type="submission" date="2022-10" db="EMBL/GenBank/DDBJ databases">
        <authorList>
            <person name="Chen Y."/>
            <person name="Dougan E. K."/>
            <person name="Chan C."/>
            <person name="Rhodes N."/>
            <person name="Thang M."/>
        </authorList>
    </citation>
    <scope>NUCLEOTIDE SEQUENCE</scope>
</reference>
<evidence type="ECO:0000313" key="4">
    <source>
        <dbReference type="Proteomes" id="UP001152797"/>
    </source>
</evidence>
<evidence type="ECO:0000313" key="3">
    <source>
        <dbReference type="EMBL" id="CAL4759412.1"/>
    </source>
</evidence>
<dbReference type="Pfam" id="PF07596">
    <property type="entry name" value="SBP_bac_10"/>
    <property type="match status" value="1"/>
</dbReference>